<feature type="transmembrane region" description="Helical" evidence="1">
    <location>
        <begin position="34"/>
        <end position="56"/>
    </location>
</feature>
<dbReference type="Gene3D" id="1.20.1530.20">
    <property type="match status" value="1"/>
</dbReference>
<gene>
    <name evidence="2" type="ORF">TSOC_015367</name>
</gene>
<sequence>VFAMMGLAVGMHLAYLMVNYLVVWHVLRPPLREAIAVLVMASQKSAPVAVTVIAYLETDPAQQGLLSLPAVVGQLFQIFIGAALATKLSAM</sequence>
<dbReference type="PANTHER" id="PTHR18640:SF14">
    <property type="entry name" value="SODIUM BILE ACID SYMPORTER FAMILY"/>
    <property type="match status" value="1"/>
</dbReference>
<reference evidence="2 3" key="1">
    <citation type="journal article" date="2017" name="Mol. Biol. Evol.">
        <title>The 4-celled Tetrabaena socialis nuclear genome reveals the essential components for genetic control of cell number at the origin of multicellularity in the volvocine lineage.</title>
        <authorList>
            <person name="Featherston J."/>
            <person name="Arakaki Y."/>
            <person name="Hanschen E.R."/>
            <person name="Ferris P.J."/>
            <person name="Michod R.E."/>
            <person name="Olson B.J.S.C."/>
            <person name="Nozaki H."/>
            <person name="Durand P.M."/>
        </authorList>
    </citation>
    <scope>NUCLEOTIDE SEQUENCE [LARGE SCALE GENOMIC DNA]</scope>
    <source>
        <strain evidence="2 3">NIES-571</strain>
    </source>
</reference>
<accession>A0A2J7YNB1</accession>
<keyword evidence="3" id="KW-1185">Reference proteome</keyword>
<proteinExistence type="predicted"/>
<comment type="caution">
    <text evidence="2">The sequence shown here is derived from an EMBL/GenBank/DDBJ whole genome shotgun (WGS) entry which is preliminary data.</text>
</comment>
<protein>
    <submittedName>
        <fullName evidence="2">Uncharacterized protein</fullName>
    </submittedName>
</protein>
<dbReference type="InterPro" id="IPR016833">
    <property type="entry name" value="Put_Na-Bile_cotransptr"/>
</dbReference>
<evidence type="ECO:0000313" key="3">
    <source>
        <dbReference type="Proteomes" id="UP000236333"/>
    </source>
</evidence>
<feature type="non-terminal residue" evidence="2">
    <location>
        <position position="1"/>
    </location>
</feature>
<name>A0A2J7YNB1_9CHLO</name>
<dbReference type="Proteomes" id="UP000236333">
    <property type="component" value="Unassembled WGS sequence"/>
</dbReference>
<feature type="non-terminal residue" evidence="2">
    <location>
        <position position="91"/>
    </location>
</feature>
<keyword evidence="1" id="KW-1133">Transmembrane helix</keyword>
<evidence type="ECO:0000256" key="1">
    <source>
        <dbReference type="SAM" id="Phobius"/>
    </source>
</evidence>
<dbReference type="EMBL" id="PGGS01004905">
    <property type="protein sequence ID" value="PNG89511.1"/>
    <property type="molecule type" value="Genomic_DNA"/>
</dbReference>
<dbReference type="InterPro" id="IPR038770">
    <property type="entry name" value="Na+/solute_symporter_sf"/>
</dbReference>
<feature type="transmembrane region" description="Helical" evidence="1">
    <location>
        <begin position="6"/>
        <end position="27"/>
    </location>
</feature>
<dbReference type="OrthoDB" id="188035at2759"/>
<evidence type="ECO:0000313" key="2">
    <source>
        <dbReference type="EMBL" id="PNG89511.1"/>
    </source>
</evidence>
<dbReference type="AlphaFoldDB" id="A0A2J7YNB1"/>
<dbReference type="GO" id="GO:0009941">
    <property type="term" value="C:chloroplast envelope"/>
    <property type="evidence" value="ECO:0007669"/>
    <property type="project" value="TreeGrafter"/>
</dbReference>
<organism evidence="2 3">
    <name type="scientific">Tetrabaena socialis</name>
    <dbReference type="NCBI Taxonomy" id="47790"/>
    <lineage>
        <taxon>Eukaryota</taxon>
        <taxon>Viridiplantae</taxon>
        <taxon>Chlorophyta</taxon>
        <taxon>core chlorophytes</taxon>
        <taxon>Chlorophyceae</taxon>
        <taxon>CS clade</taxon>
        <taxon>Chlamydomonadales</taxon>
        <taxon>Tetrabaenaceae</taxon>
        <taxon>Tetrabaena</taxon>
    </lineage>
</organism>
<feature type="transmembrane region" description="Helical" evidence="1">
    <location>
        <begin position="68"/>
        <end position="86"/>
    </location>
</feature>
<keyword evidence="1" id="KW-0472">Membrane</keyword>
<dbReference type="Pfam" id="PF13593">
    <property type="entry name" value="SBF_like"/>
    <property type="match status" value="1"/>
</dbReference>
<keyword evidence="1" id="KW-0812">Transmembrane</keyword>
<dbReference type="PANTHER" id="PTHR18640">
    <property type="entry name" value="SOLUTE CARRIER FAMILY 10 MEMBER 7"/>
    <property type="match status" value="1"/>
</dbReference>